<dbReference type="PROSITE" id="PS50238">
    <property type="entry name" value="RHOGAP"/>
    <property type="match status" value="1"/>
</dbReference>
<feature type="region of interest" description="Disordered" evidence="2">
    <location>
        <begin position="686"/>
        <end position="718"/>
    </location>
</feature>
<feature type="compositionally biased region" description="Gly residues" evidence="2">
    <location>
        <begin position="1281"/>
        <end position="1292"/>
    </location>
</feature>
<keyword evidence="1" id="KW-0343">GTPase activation</keyword>
<organism evidence="4 5">
    <name type="scientific">Polyrhizophydium stewartii</name>
    <dbReference type="NCBI Taxonomy" id="2732419"/>
    <lineage>
        <taxon>Eukaryota</taxon>
        <taxon>Fungi</taxon>
        <taxon>Fungi incertae sedis</taxon>
        <taxon>Chytridiomycota</taxon>
        <taxon>Chytridiomycota incertae sedis</taxon>
        <taxon>Chytridiomycetes</taxon>
        <taxon>Rhizophydiales</taxon>
        <taxon>Rhizophydiales incertae sedis</taxon>
        <taxon>Polyrhizophydium</taxon>
    </lineage>
</organism>
<gene>
    <name evidence="4" type="ORF">HK105_204848</name>
</gene>
<feature type="region of interest" description="Disordered" evidence="2">
    <location>
        <begin position="1273"/>
        <end position="1336"/>
    </location>
</feature>
<feature type="region of interest" description="Disordered" evidence="2">
    <location>
        <begin position="1075"/>
        <end position="1144"/>
    </location>
</feature>
<comment type="caution">
    <text evidence="4">The sequence shown here is derived from an EMBL/GenBank/DDBJ whole genome shotgun (WGS) entry which is preliminary data.</text>
</comment>
<proteinExistence type="predicted"/>
<feature type="compositionally biased region" description="Pro residues" evidence="2">
    <location>
        <begin position="1216"/>
        <end position="1233"/>
    </location>
</feature>
<feature type="region of interest" description="Disordered" evidence="2">
    <location>
        <begin position="1192"/>
        <end position="1253"/>
    </location>
</feature>
<sequence length="1336" mass="143609">MLRSLLSTATALVRSAAPASAGALRMFSSAALRPVSHGAVARATTTAAVVARPVTEAAPVRTYKIKTALKKRCEHCYFAVRKGKLLTSATAFNALWRFRSLWIISLAYCDPLPTCMHALSSFVCLGLVDVSFTRINWKTLQQGFGRTQILRFNCFGCAFLDTLDAGGTGGKSRFNRGFLIFVLPHVWVLDGVYVCWVERQRWQRFFMAEAGGVFSELVRKWKLDDSMRVFVPSRLKSGITTFGRHFDGAPVPSEPADLWAEDASDTWDEDVAPEDEPRDDPLERAGDGMRRIWTAQAREWMRGCPATFTMAVDHDVWRLRRLARAFQDHITACIAADLAGNGGGAADPTGGRGGDADADWDEMARRCIGNSITSFVCPPFEEMSSDASAESRSLFVVILFGSLFRAVPSQLLHSTLVTLFGPRPWSEDAALGALSRPHWTARAVSVLSWPLRDRATYLGLLVGRTLMDSASPAASTAGIPLLPTELLHGVRRILSLVHRAMYPAAPASLSSLSTSSLPPRPASPVERLLQGSAGIGHARLQGFDVDAAGVPEGLLDAPAFLGLLAERDRRTIAAMLLNVVQALCLCDADHAFVAHSEMVMGLLARSTMVMHPDAAALHAQSQSPHALKPLQQLPQQQQQQLLFQQQQQQQQQQYQQQFHQQQFQQQFQLQQHQQFAQQQQQQQQFQSYHQQVQAARETPARPDHAARADHADDAGGSKLSSLAKNLRKRTAAVAKAAFDRGSELGAIAVERGSEWGSRAGLAGRRRDAGEQSAAAHTDPVAAAAAAAAPNPDFPIFGASIFDAVMRSKHSRNPFKDVPTVVFRCIEYLDAYGLDEVGIYRLSGSTSEIQNLRRLFNTGDDINLATLNPDPNAVASLFKAYFRELPDIIITRELVEPFSAPFARFSDDDCSFPPHLTADDQHKITSDPRVLASLALVVRKLPRQHYMTLALLFAHLSRVSALYAVNKMSLGNLQVVWTPTIGFSSALFATLLAQHKRLLPLDSPPPASQPLLGLNIPSPRPPTPLSGPASSPVAGGMPAQQGSSPGYSIALPPSPAPFSSSQSFMSSINVPIVVPPRKTSQQTSPRGIAGSPSQQSQSQTQSQGQGQGQIQIPNRLSRPSQNGSLSAGSDDGEGKSPIDYDPPAISPVSRIQLDLPQLPQLSRFSILAPPPVSSDQQPLQQSTLQRIFRAVSSGAPAASAAPAAPASQASQAAPATPRSPSPGRKPAPPVPAPPAARVKQRLSKSSLLSDRSDTENPFADALFAFESLQFVEEKAAPAPAGSGSGSGGGGGGAVPKSVSKSTTNSPSLALLLEADGAGLGAPPVKPPRTQRSPRPLE</sequence>
<protein>
    <recommendedName>
        <fullName evidence="3">Rho-GAP domain-containing protein</fullName>
    </recommendedName>
</protein>
<dbReference type="InterPro" id="IPR000198">
    <property type="entry name" value="RhoGAP_dom"/>
</dbReference>
<dbReference type="PANTHER" id="PTHR23176">
    <property type="entry name" value="RHO/RAC/CDC GTPASE-ACTIVATING PROTEIN"/>
    <property type="match status" value="1"/>
</dbReference>
<feature type="domain" description="Rho-GAP" evidence="3">
    <location>
        <begin position="798"/>
        <end position="1012"/>
    </location>
</feature>
<keyword evidence="5" id="KW-1185">Reference proteome</keyword>
<feature type="compositionally biased region" description="Acidic residues" evidence="2">
    <location>
        <begin position="264"/>
        <end position="278"/>
    </location>
</feature>
<dbReference type="EMBL" id="JADGIZ020000022">
    <property type="protein sequence ID" value="KAL2915663.1"/>
    <property type="molecule type" value="Genomic_DNA"/>
</dbReference>
<reference evidence="4 5" key="1">
    <citation type="submission" date="2023-09" db="EMBL/GenBank/DDBJ databases">
        <title>Pangenome analysis of Batrachochytrium dendrobatidis and related Chytrids.</title>
        <authorList>
            <person name="Yacoub M.N."/>
            <person name="Stajich J.E."/>
            <person name="James T.Y."/>
        </authorList>
    </citation>
    <scope>NUCLEOTIDE SEQUENCE [LARGE SCALE GENOMIC DNA]</scope>
    <source>
        <strain evidence="4 5">JEL0888</strain>
    </source>
</reference>
<evidence type="ECO:0000259" key="3">
    <source>
        <dbReference type="PROSITE" id="PS50238"/>
    </source>
</evidence>
<dbReference type="SMART" id="SM00324">
    <property type="entry name" value="RhoGAP"/>
    <property type="match status" value="1"/>
</dbReference>
<accession>A0ABR4N812</accession>
<feature type="region of interest" description="Disordered" evidence="2">
    <location>
        <begin position="264"/>
        <end position="286"/>
    </location>
</feature>
<evidence type="ECO:0000256" key="1">
    <source>
        <dbReference type="ARBA" id="ARBA00022468"/>
    </source>
</evidence>
<evidence type="ECO:0000313" key="4">
    <source>
        <dbReference type="EMBL" id="KAL2915663.1"/>
    </source>
</evidence>
<name>A0ABR4N812_9FUNG</name>
<dbReference type="Pfam" id="PF00620">
    <property type="entry name" value="RhoGAP"/>
    <property type="match status" value="1"/>
</dbReference>
<evidence type="ECO:0000313" key="5">
    <source>
        <dbReference type="Proteomes" id="UP001527925"/>
    </source>
</evidence>
<feature type="compositionally biased region" description="Low complexity" evidence="2">
    <location>
        <begin position="1086"/>
        <end position="1111"/>
    </location>
</feature>
<feature type="compositionally biased region" description="Polar residues" evidence="2">
    <location>
        <begin position="1116"/>
        <end position="1126"/>
    </location>
</feature>
<evidence type="ECO:0000256" key="2">
    <source>
        <dbReference type="SAM" id="MobiDB-lite"/>
    </source>
</evidence>
<dbReference type="CDD" id="cd00159">
    <property type="entry name" value="RhoGAP"/>
    <property type="match status" value="1"/>
</dbReference>
<dbReference type="InterPro" id="IPR050729">
    <property type="entry name" value="Rho-GAP"/>
</dbReference>
<dbReference type="Gene3D" id="1.10.555.10">
    <property type="entry name" value="Rho GTPase activation protein"/>
    <property type="match status" value="1"/>
</dbReference>
<feature type="compositionally biased region" description="Basic and acidic residues" evidence="2">
    <location>
        <begin position="698"/>
        <end position="715"/>
    </location>
</feature>
<feature type="compositionally biased region" description="Low complexity" evidence="2">
    <location>
        <begin position="1192"/>
        <end position="1215"/>
    </location>
</feature>
<dbReference type="InterPro" id="IPR008936">
    <property type="entry name" value="Rho_GTPase_activation_prot"/>
</dbReference>
<dbReference type="Proteomes" id="UP001527925">
    <property type="component" value="Unassembled WGS sequence"/>
</dbReference>
<feature type="region of interest" description="Disordered" evidence="2">
    <location>
        <begin position="1008"/>
        <end position="1061"/>
    </location>
</feature>
<dbReference type="PANTHER" id="PTHR23176:SF129">
    <property type="entry name" value="RHO GTPASE ACTIVATING PROTEIN AT 16F, ISOFORM E-RELATED"/>
    <property type="match status" value="1"/>
</dbReference>
<dbReference type="SUPFAM" id="SSF48350">
    <property type="entry name" value="GTPase activation domain, GAP"/>
    <property type="match status" value="1"/>
</dbReference>